<feature type="compositionally biased region" description="Basic residues" evidence="2">
    <location>
        <begin position="382"/>
        <end position="393"/>
    </location>
</feature>
<evidence type="ECO:0000313" key="4">
    <source>
        <dbReference type="RefSeq" id="XP_015282592.1"/>
    </source>
</evidence>
<feature type="region of interest" description="Disordered" evidence="2">
    <location>
        <begin position="266"/>
        <end position="290"/>
    </location>
</feature>
<organism evidence="3 4">
    <name type="scientific">Gekko japonicus</name>
    <name type="common">Schlegel's Japanese gecko</name>
    <dbReference type="NCBI Taxonomy" id="146911"/>
    <lineage>
        <taxon>Eukaryota</taxon>
        <taxon>Metazoa</taxon>
        <taxon>Chordata</taxon>
        <taxon>Craniata</taxon>
        <taxon>Vertebrata</taxon>
        <taxon>Euteleostomi</taxon>
        <taxon>Lepidosauria</taxon>
        <taxon>Squamata</taxon>
        <taxon>Bifurcata</taxon>
        <taxon>Gekkota</taxon>
        <taxon>Gekkonidae</taxon>
        <taxon>Gekkoninae</taxon>
        <taxon>Gekko</taxon>
    </lineage>
</organism>
<keyword evidence="3" id="KW-1185">Reference proteome</keyword>
<dbReference type="InterPro" id="IPR032743">
    <property type="entry name" value="FAM47"/>
</dbReference>
<feature type="region of interest" description="Disordered" evidence="2">
    <location>
        <begin position="379"/>
        <end position="408"/>
    </location>
</feature>
<sequence>MPFRCFQKRSLTRARLSDALNGRRWRFLQSSPDDSQAGLPPLGRSLLTQPTKGPVPILLRTKPEALRETRPGSRRIAVEPQSCTSRLSRTQQAREETVAQTQYCLSRHPLALYPHLAESIPLELFREVVGILDPEMLPEEEEAGMEQECFALSTSQPRLEGKGKRKMKPKNKDPKSKDPYTWLSKPEVAAREREARLNYVPPLDDNVKGAIKEFCRWFDSLGGERYNIDEAAIVSLFDEHYETKLPTLVPIHVVELNNLPAELRKYVETPPPQDPRERPAPPGSQSKELYRPKRERIRYGAWYLDPKTWKKQKASEPLEDPQLEDASVKNAWKILAEKDAEIMQQLYGTHAFKEFLERKGYRIPEFLQQMLAVQKALGPKTRAVKGSRNKFQRRKELQEDAPSNTVNE</sequence>
<feature type="region of interest" description="Disordered" evidence="2">
    <location>
        <begin position="154"/>
        <end position="181"/>
    </location>
</feature>
<dbReference type="PANTHER" id="PTHR46449">
    <property type="entry name" value="ZGC:158260"/>
    <property type="match status" value="1"/>
</dbReference>
<gene>
    <name evidence="4" type="primary">LOC107123762</name>
</gene>
<protein>
    <submittedName>
        <fullName evidence="4">Protein FAM47E-like</fullName>
    </submittedName>
</protein>
<name>A0ABM1L9F5_GEKJA</name>
<dbReference type="Proteomes" id="UP000694871">
    <property type="component" value="Unplaced"/>
</dbReference>
<reference evidence="4" key="1">
    <citation type="submission" date="2025-08" db="UniProtKB">
        <authorList>
            <consortium name="RefSeq"/>
        </authorList>
    </citation>
    <scope>IDENTIFICATION</scope>
</reference>
<comment type="similarity">
    <text evidence="1">Belongs to the FAM47 family.</text>
</comment>
<evidence type="ECO:0000256" key="1">
    <source>
        <dbReference type="ARBA" id="ARBA00005277"/>
    </source>
</evidence>
<evidence type="ECO:0000256" key="2">
    <source>
        <dbReference type="SAM" id="MobiDB-lite"/>
    </source>
</evidence>
<proteinExistence type="inferred from homology"/>
<dbReference type="PANTHER" id="PTHR46449:SF5">
    <property type="entry name" value="FAMILY WITH SEQUENCE SIMILARITY 47 MEMBER E"/>
    <property type="match status" value="1"/>
</dbReference>
<evidence type="ECO:0000313" key="3">
    <source>
        <dbReference type="Proteomes" id="UP000694871"/>
    </source>
</evidence>
<dbReference type="Pfam" id="PF14642">
    <property type="entry name" value="FAM47"/>
    <property type="match status" value="1"/>
</dbReference>
<dbReference type="RefSeq" id="XP_015282592.1">
    <property type="nucleotide sequence ID" value="XM_015427106.1"/>
</dbReference>
<dbReference type="GeneID" id="107123762"/>
<accession>A0ABM1L9F5</accession>